<evidence type="ECO:0000313" key="9">
    <source>
        <dbReference type="Proteomes" id="UP000562464"/>
    </source>
</evidence>
<evidence type="ECO:0000256" key="3">
    <source>
        <dbReference type="ARBA" id="ARBA00023125"/>
    </source>
</evidence>
<dbReference type="InterPro" id="IPR050118">
    <property type="entry name" value="Pur/Pyrimidine_PRTase"/>
</dbReference>
<feature type="domain" description="Bacterial purine repressor N-terminal" evidence="7">
    <location>
        <begin position="2"/>
        <end position="71"/>
    </location>
</feature>
<keyword evidence="4" id="KW-0804">Transcription</keyword>
<evidence type="ECO:0000313" key="8">
    <source>
        <dbReference type="EMBL" id="MBB5887651.1"/>
    </source>
</evidence>
<proteinExistence type="inferred from homology"/>
<dbReference type="GO" id="GO:0045982">
    <property type="term" value="P:negative regulation of purine nucleobase metabolic process"/>
    <property type="evidence" value="ECO:0007669"/>
    <property type="project" value="InterPro"/>
</dbReference>
<dbReference type="Proteomes" id="UP000562464">
    <property type="component" value="Unassembled WGS sequence"/>
</dbReference>
<name>A0A841C7X2_9LACT</name>
<protein>
    <submittedName>
        <fullName evidence="8">Purine operon repressor</fullName>
    </submittedName>
</protein>
<dbReference type="EMBL" id="JACHHV010000006">
    <property type="protein sequence ID" value="MBB5887651.1"/>
    <property type="molecule type" value="Genomic_DNA"/>
</dbReference>
<dbReference type="InterPro" id="IPR015265">
    <property type="entry name" value="PuR_N"/>
</dbReference>
<dbReference type="PANTHER" id="PTHR43864">
    <property type="entry name" value="HYPOXANTHINE/GUANINE PHOSPHORIBOSYLTRANSFERASE"/>
    <property type="match status" value="1"/>
</dbReference>
<evidence type="ECO:0000259" key="7">
    <source>
        <dbReference type="Pfam" id="PF09182"/>
    </source>
</evidence>
<evidence type="ECO:0000256" key="2">
    <source>
        <dbReference type="ARBA" id="ARBA00023015"/>
    </source>
</evidence>
<dbReference type="CDD" id="cd06223">
    <property type="entry name" value="PRTases_typeI"/>
    <property type="match status" value="1"/>
</dbReference>
<dbReference type="NCBIfam" id="TIGR01743">
    <property type="entry name" value="purR_Bsub"/>
    <property type="match status" value="1"/>
</dbReference>
<evidence type="ECO:0000256" key="1">
    <source>
        <dbReference type="ARBA" id="ARBA00011738"/>
    </source>
</evidence>
<comment type="caution">
    <text evidence="8">The sequence shown here is derived from an EMBL/GenBank/DDBJ whole genome shotgun (WGS) entry which is preliminary data.</text>
</comment>
<dbReference type="InterPro" id="IPR036390">
    <property type="entry name" value="WH_DNA-bd_sf"/>
</dbReference>
<dbReference type="PANTHER" id="PTHR43864:SF2">
    <property type="entry name" value="PUR OPERON REPRESSOR"/>
    <property type="match status" value="1"/>
</dbReference>
<evidence type="ECO:0000256" key="5">
    <source>
        <dbReference type="ARBA" id="ARBA00049656"/>
    </source>
</evidence>
<keyword evidence="9" id="KW-1185">Reference proteome</keyword>
<dbReference type="Gene3D" id="1.10.10.10">
    <property type="entry name" value="Winged helix-like DNA-binding domain superfamily/Winged helix DNA-binding domain"/>
    <property type="match status" value="1"/>
</dbReference>
<dbReference type="SUPFAM" id="SSF46785">
    <property type="entry name" value="Winged helix' DNA-binding domain"/>
    <property type="match status" value="1"/>
</dbReference>
<dbReference type="Pfam" id="PF09182">
    <property type="entry name" value="PuR_N"/>
    <property type="match status" value="1"/>
</dbReference>
<reference evidence="8 9" key="1">
    <citation type="submission" date="2020-08" db="EMBL/GenBank/DDBJ databases">
        <title>Genomic Encyclopedia of Type Strains, Phase IV (KMG-IV): sequencing the most valuable type-strain genomes for metagenomic binning, comparative biology and taxonomic classification.</title>
        <authorList>
            <person name="Goeker M."/>
        </authorList>
    </citation>
    <scope>NUCLEOTIDE SEQUENCE [LARGE SCALE GENOMIC DNA]</scope>
    <source>
        <strain evidence="8 9">DSM 14925</strain>
    </source>
</reference>
<dbReference type="GO" id="GO:0045892">
    <property type="term" value="P:negative regulation of DNA-templated transcription"/>
    <property type="evidence" value="ECO:0007669"/>
    <property type="project" value="InterPro"/>
</dbReference>
<evidence type="ECO:0000259" key="6">
    <source>
        <dbReference type="Pfam" id="PF00156"/>
    </source>
</evidence>
<feature type="domain" description="Phosphoribosyltransferase" evidence="6">
    <location>
        <begin position="113"/>
        <end position="254"/>
    </location>
</feature>
<dbReference type="InterPro" id="IPR029057">
    <property type="entry name" value="PRTase-like"/>
</dbReference>
<dbReference type="AlphaFoldDB" id="A0A841C7X2"/>
<comment type="similarity">
    <text evidence="5">Belongs to the purine/pyrimidine phosphoribosyltransferase family. PurR subfamily.</text>
</comment>
<dbReference type="InterPro" id="IPR036388">
    <property type="entry name" value="WH-like_DNA-bd_sf"/>
</dbReference>
<dbReference type="Pfam" id="PF00156">
    <property type="entry name" value="Pribosyltran"/>
    <property type="match status" value="1"/>
</dbReference>
<gene>
    <name evidence="8" type="ORF">HNQ37_000523</name>
</gene>
<dbReference type="InterPro" id="IPR010078">
    <property type="entry name" value="PurR_Bsub"/>
</dbReference>
<keyword evidence="2" id="KW-0805">Transcription regulation</keyword>
<keyword evidence="3" id="KW-0238">DNA-binding</keyword>
<dbReference type="RefSeq" id="WP_183539025.1">
    <property type="nucleotide sequence ID" value="NZ_DASWOY010000021.1"/>
</dbReference>
<evidence type="ECO:0000256" key="4">
    <source>
        <dbReference type="ARBA" id="ARBA00023163"/>
    </source>
</evidence>
<dbReference type="Gene3D" id="3.40.50.2020">
    <property type="match status" value="1"/>
</dbReference>
<organism evidence="8 9">
    <name type="scientific">Lactovum miscens</name>
    <dbReference type="NCBI Taxonomy" id="190387"/>
    <lineage>
        <taxon>Bacteria</taxon>
        <taxon>Bacillati</taxon>
        <taxon>Bacillota</taxon>
        <taxon>Bacilli</taxon>
        <taxon>Lactobacillales</taxon>
        <taxon>Streptococcaceae</taxon>
        <taxon>Lactovum</taxon>
    </lineage>
</organism>
<dbReference type="InterPro" id="IPR000836">
    <property type="entry name" value="PRTase_dom"/>
</dbReference>
<comment type="subunit">
    <text evidence="1">Homodimer.</text>
</comment>
<accession>A0A841C7X2</accession>
<dbReference type="SUPFAM" id="SSF53271">
    <property type="entry name" value="PRTase-like"/>
    <property type="match status" value="1"/>
</dbReference>
<sequence>MKRSERLVDLTNFLTENPFELLKLSTFTERYESSKSTISEDLEIIRQVFKAREIGEIKTYTGTAGGVEFIPDISDKRSVEFARDIQELMGHQKRILPGGYLYLSDIVGDPTNLKKIGRILAHEFIDARVDAVMTIATKGIPIAQATAECLNVPFVVVRRDPKVTEGATLAVNYMSGSSSKVESMVLSKRALLPGKRVLIVDDFMKGGGTLNGMRSLVYEMDCRVAGVSVFIEGPFHGERPLVDYRSMLRVDNIDLANHAIDVRLGNMFDRA</sequence>
<dbReference type="GO" id="GO:0003677">
    <property type="term" value="F:DNA binding"/>
    <property type="evidence" value="ECO:0007669"/>
    <property type="project" value="UniProtKB-KW"/>
</dbReference>